<dbReference type="SUPFAM" id="SSF64182">
    <property type="entry name" value="DHH phosphoesterases"/>
    <property type="match status" value="1"/>
</dbReference>
<organism evidence="15 16">
    <name type="scientific">Vulgatibacter incomptus</name>
    <dbReference type="NCBI Taxonomy" id="1391653"/>
    <lineage>
        <taxon>Bacteria</taxon>
        <taxon>Pseudomonadati</taxon>
        <taxon>Myxococcota</taxon>
        <taxon>Myxococcia</taxon>
        <taxon>Myxococcales</taxon>
        <taxon>Cystobacterineae</taxon>
        <taxon>Vulgatibacteraceae</taxon>
        <taxon>Vulgatibacter</taxon>
    </lineage>
</organism>
<dbReference type="AlphaFoldDB" id="A0A0K1PFJ5"/>
<evidence type="ECO:0000256" key="5">
    <source>
        <dbReference type="ARBA" id="ARBA00022694"/>
    </source>
</evidence>
<accession>A0A0K1PFJ5</accession>
<protein>
    <submittedName>
        <fullName evidence="15">tRNA nucleotidyltransferase, A-adding</fullName>
    </submittedName>
</protein>
<keyword evidence="3" id="KW-0820">tRNA-binding</keyword>
<dbReference type="InterPro" id="IPR043519">
    <property type="entry name" value="NT_sf"/>
</dbReference>
<dbReference type="InterPro" id="IPR046342">
    <property type="entry name" value="CBS_dom_sf"/>
</dbReference>
<dbReference type="Proteomes" id="UP000055590">
    <property type="component" value="Chromosome"/>
</dbReference>
<feature type="compositionally biased region" description="Low complexity" evidence="13">
    <location>
        <begin position="545"/>
        <end position="558"/>
    </location>
</feature>
<dbReference type="GO" id="GO:0000049">
    <property type="term" value="F:tRNA binding"/>
    <property type="evidence" value="ECO:0007669"/>
    <property type="project" value="UniProtKB-KW"/>
</dbReference>
<evidence type="ECO:0000256" key="10">
    <source>
        <dbReference type="ARBA" id="ARBA00022884"/>
    </source>
</evidence>
<dbReference type="SUPFAM" id="SSF54631">
    <property type="entry name" value="CBS-domain pair"/>
    <property type="match status" value="1"/>
</dbReference>
<evidence type="ECO:0000256" key="4">
    <source>
        <dbReference type="ARBA" id="ARBA00022679"/>
    </source>
</evidence>
<feature type="region of interest" description="Disordered" evidence="13">
    <location>
        <begin position="531"/>
        <end position="604"/>
    </location>
</feature>
<feature type="domain" description="CBS" evidence="14">
    <location>
        <begin position="382"/>
        <end position="438"/>
    </location>
</feature>
<dbReference type="KEGG" id="vin:AKJ08_2588"/>
<sequence length="604" mass="64564">MDVATTHLSADLDGLASLVALRLLEPGIELVLPGSMEATTRRFWEEQQRSLPALLSLPELRSRLEGGERPGRMLVADTADPARIGPLAELAPRFESVLAFDTHPTAEGDLPRAPMPRVAACTSAFVMKLDEAGLRPTPEQAGLFALGIHQDSGHFTFPGTRPLDLVAAARCMEWGAPMEWIERYVPKGYTSRQLELLEEMSRSAVHAEIAGIPVVLLSLDLPGYEAELSVLLEQLRAAEDWPAAFLLAGSGDRVDVIGRGDDAVDVAAVMRRIGGGGHRDAGSAVLSDITIREAQAILRSTLEETLGNRRRAGELATRDFLRLPARASIRDAGELIHQRRIDSLPLTKGKGAALEYVGVVTRREVDAALRHGLGDRPAGELAAFAPAWIPADASVAEARERLIEGPSRLLLVGDPPGGAVGILTRGAVFRALEEPTAGRRIRPPSAESILDKVRTGLGERWELVESLGAIAGEWGRPLHLVGGTVRDLLLGLPVRDVDLVLEGDAPRLAAEARRRFGGEVEVHEAFGTACWIGPSRGDRGERASTSRPRASSTTSGGPRSPPSPSTRACARISSGGTSPSTPSRSPWIRARREPCTTPTAASPI</sequence>
<dbReference type="GO" id="GO:0008033">
    <property type="term" value="P:tRNA processing"/>
    <property type="evidence" value="ECO:0007669"/>
    <property type="project" value="UniProtKB-KW"/>
</dbReference>
<name>A0A0K1PFJ5_9BACT</name>
<feature type="domain" description="CBS" evidence="14">
    <location>
        <begin position="316"/>
        <end position="376"/>
    </location>
</feature>
<evidence type="ECO:0000313" key="16">
    <source>
        <dbReference type="Proteomes" id="UP000055590"/>
    </source>
</evidence>
<keyword evidence="9" id="KW-0460">Magnesium</keyword>
<comment type="similarity">
    <text evidence="2 12">Belongs to the tRNA nucleotidyltransferase/poly(A) polymerase family.</text>
</comment>
<evidence type="ECO:0000256" key="12">
    <source>
        <dbReference type="RuleBase" id="RU003953"/>
    </source>
</evidence>
<evidence type="ECO:0000256" key="11">
    <source>
        <dbReference type="PROSITE-ProRule" id="PRU00703"/>
    </source>
</evidence>
<dbReference type="GO" id="GO:0046872">
    <property type="term" value="F:metal ion binding"/>
    <property type="evidence" value="ECO:0007669"/>
    <property type="project" value="UniProtKB-KW"/>
</dbReference>
<evidence type="ECO:0000256" key="6">
    <source>
        <dbReference type="ARBA" id="ARBA00022695"/>
    </source>
</evidence>
<evidence type="ECO:0000256" key="13">
    <source>
        <dbReference type="SAM" id="MobiDB-lite"/>
    </source>
</evidence>
<reference evidence="15 16" key="1">
    <citation type="submission" date="2015-08" db="EMBL/GenBank/DDBJ databases">
        <authorList>
            <person name="Babu N.S."/>
            <person name="Beckwith C.J."/>
            <person name="Beseler K.G."/>
            <person name="Brison A."/>
            <person name="Carone J.V."/>
            <person name="Caskin T.P."/>
            <person name="Diamond M."/>
            <person name="Durham M.E."/>
            <person name="Foxe J.M."/>
            <person name="Go M."/>
            <person name="Henderson B.A."/>
            <person name="Jones I.B."/>
            <person name="McGettigan J.A."/>
            <person name="Micheletti S.J."/>
            <person name="Nasrallah M.E."/>
            <person name="Ortiz D."/>
            <person name="Piller C.R."/>
            <person name="Privatt S.R."/>
            <person name="Schneider S.L."/>
            <person name="Sharp S."/>
            <person name="Smith T.C."/>
            <person name="Stanton J.D."/>
            <person name="Ullery H.E."/>
            <person name="Wilson R.J."/>
            <person name="Serrano M.G."/>
            <person name="Buck G."/>
            <person name="Lee V."/>
            <person name="Wang Y."/>
            <person name="Carvalho R."/>
            <person name="Voegtly L."/>
            <person name="Shi R."/>
            <person name="Duckworth R."/>
            <person name="Johnson A."/>
            <person name="Loviza R."/>
            <person name="Walstead R."/>
            <person name="Shah Z."/>
            <person name="Kiflezghi M."/>
            <person name="Wade K."/>
            <person name="Ball S.L."/>
            <person name="Bradley K.W."/>
            <person name="Asai D.J."/>
            <person name="Bowman C.A."/>
            <person name="Russell D.A."/>
            <person name="Pope W.H."/>
            <person name="Jacobs-Sera D."/>
            <person name="Hendrix R.W."/>
            <person name="Hatfull G.F."/>
        </authorList>
    </citation>
    <scope>NUCLEOTIDE SEQUENCE [LARGE SCALE GENOMIC DNA]</scope>
    <source>
        <strain evidence="15 16">DSM 27710</strain>
    </source>
</reference>
<dbReference type="Gene3D" id="3.10.580.10">
    <property type="entry name" value="CBS-domain"/>
    <property type="match status" value="1"/>
</dbReference>
<dbReference type="STRING" id="1391653.AKJ08_2588"/>
<evidence type="ECO:0000256" key="9">
    <source>
        <dbReference type="ARBA" id="ARBA00022842"/>
    </source>
</evidence>
<dbReference type="Gene3D" id="3.10.310.30">
    <property type="match status" value="1"/>
</dbReference>
<keyword evidence="4 12" id="KW-0808">Transferase</keyword>
<dbReference type="GO" id="GO:0016779">
    <property type="term" value="F:nucleotidyltransferase activity"/>
    <property type="evidence" value="ECO:0007669"/>
    <property type="project" value="UniProtKB-KW"/>
</dbReference>
<evidence type="ECO:0000313" key="15">
    <source>
        <dbReference type="EMBL" id="AKU92201.1"/>
    </source>
</evidence>
<dbReference type="Gene3D" id="3.30.460.10">
    <property type="entry name" value="Beta Polymerase, domain 2"/>
    <property type="match status" value="1"/>
</dbReference>
<dbReference type="SUPFAM" id="SSF81301">
    <property type="entry name" value="Nucleotidyltransferase"/>
    <property type="match status" value="1"/>
</dbReference>
<dbReference type="PATRIC" id="fig|1391653.3.peg.2691"/>
<feature type="compositionally biased region" description="Low complexity" evidence="13">
    <location>
        <begin position="573"/>
        <end position="586"/>
    </location>
</feature>
<keyword evidence="10 12" id="KW-0694">RNA-binding</keyword>
<dbReference type="EMBL" id="CP012332">
    <property type="protein sequence ID" value="AKU92201.1"/>
    <property type="molecule type" value="Genomic_DNA"/>
</dbReference>
<keyword evidence="8" id="KW-0547">Nucleotide-binding</keyword>
<dbReference type="Pfam" id="PF00571">
    <property type="entry name" value="CBS"/>
    <property type="match status" value="2"/>
</dbReference>
<keyword evidence="7" id="KW-0479">Metal-binding</keyword>
<dbReference type="GO" id="GO:0000166">
    <property type="term" value="F:nucleotide binding"/>
    <property type="evidence" value="ECO:0007669"/>
    <property type="project" value="UniProtKB-KW"/>
</dbReference>
<keyword evidence="16" id="KW-1185">Reference proteome</keyword>
<dbReference type="InterPro" id="IPR052390">
    <property type="entry name" value="tRNA_nt/polyA_polymerase"/>
</dbReference>
<evidence type="ECO:0000256" key="8">
    <source>
        <dbReference type="ARBA" id="ARBA00022741"/>
    </source>
</evidence>
<evidence type="ECO:0000256" key="7">
    <source>
        <dbReference type="ARBA" id="ARBA00022723"/>
    </source>
</evidence>
<dbReference type="PROSITE" id="PS51371">
    <property type="entry name" value="CBS"/>
    <property type="match status" value="2"/>
</dbReference>
<keyword evidence="11" id="KW-0129">CBS domain</keyword>
<gene>
    <name evidence="15" type="ORF">AKJ08_2588</name>
</gene>
<keyword evidence="6" id="KW-0548">Nucleotidyltransferase</keyword>
<evidence type="ECO:0000256" key="1">
    <source>
        <dbReference type="ARBA" id="ARBA00001946"/>
    </source>
</evidence>
<dbReference type="InterPro" id="IPR000644">
    <property type="entry name" value="CBS_dom"/>
</dbReference>
<dbReference type="SMART" id="SM00116">
    <property type="entry name" value="CBS"/>
    <property type="match status" value="2"/>
</dbReference>
<evidence type="ECO:0000256" key="2">
    <source>
        <dbReference type="ARBA" id="ARBA00007265"/>
    </source>
</evidence>
<comment type="cofactor">
    <cofactor evidence="1">
        <name>Mg(2+)</name>
        <dbReference type="ChEBI" id="CHEBI:18420"/>
    </cofactor>
</comment>
<dbReference type="Pfam" id="PF01743">
    <property type="entry name" value="PolyA_pol"/>
    <property type="match status" value="1"/>
</dbReference>
<dbReference type="InterPro" id="IPR038763">
    <property type="entry name" value="DHH_sf"/>
</dbReference>
<evidence type="ECO:0000256" key="3">
    <source>
        <dbReference type="ARBA" id="ARBA00022555"/>
    </source>
</evidence>
<keyword evidence="5" id="KW-0819">tRNA processing</keyword>
<dbReference type="PANTHER" id="PTHR47788">
    <property type="entry name" value="POLYA POLYMERASE"/>
    <property type="match status" value="1"/>
</dbReference>
<dbReference type="OrthoDB" id="9805698at2"/>
<dbReference type="PANTHER" id="PTHR47788:SF1">
    <property type="entry name" value="A-ADDING TRNA NUCLEOTIDYLTRANSFERASE"/>
    <property type="match status" value="1"/>
</dbReference>
<evidence type="ECO:0000259" key="14">
    <source>
        <dbReference type="PROSITE" id="PS51371"/>
    </source>
</evidence>
<proteinExistence type="inferred from homology"/>
<dbReference type="InterPro" id="IPR002646">
    <property type="entry name" value="PolA_pol_head_dom"/>
</dbReference>
<dbReference type="Gene3D" id="3.90.1640.10">
    <property type="entry name" value="inorganic pyrophosphatase (n-terminal core)"/>
    <property type="match status" value="1"/>
</dbReference>